<comment type="subcellular location">
    <subcellularLocation>
        <location evidence="8 9">Cytoplasm</location>
    </subcellularLocation>
</comment>
<evidence type="ECO:0000256" key="8">
    <source>
        <dbReference type="HAMAP-Rule" id="MF_00208"/>
    </source>
</evidence>
<feature type="binding site" evidence="8">
    <location>
        <position position="188"/>
    </location>
    <ligand>
        <name>UDP-N-acetyl-alpha-D-muramoyl-L-alanyl-D-glutamate</name>
        <dbReference type="ChEBI" id="CHEBI:83900"/>
    </ligand>
</feature>
<evidence type="ECO:0000313" key="14">
    <source>
        <dbReference type="Proteomes" id="UP001213680"/>
    </source>
</evidence>
<dbReference type="SUPFAM" id="SSF53244">
    <property type="entry name" value="MurD-like peptide ligases, peptide-binding domain"/>
    <property type="match status" value="1"/>
</dbReference>
<comment type="similarity">
    <text evidence="2 8">Belongs to the MurCDEF family. MurE subfamily.</text>
</comment>
<feature type="domain" description="Mur ligase C-terminal" evidence="11">
    <location>
        <begin position="343"/>
        <end position="467"/>
    </location>
</feature>
<feature type="binding site" evidence="8">
    <location>
        <begin position="119"/>
        <end position="125"/>
    </location>
    <ligand>
        <name>ATP</name>
        <dbReference type="ChEBI" id="CHEBI:30616"/>
    </ligand>
</feature>
<dbReference type="EMBL" id="CP118099">
    <property type="protein sequence ID" value="WDH77050.1"/>
    <property type="molecule type" value="Genomic_DNA"/>
</dbReference>
<name>A0ABY7X1R0_9BACL</name>
<dbReference type="InterPro" id="IPR000713">
    <property type="entry name" value="Mur_ligase_N"/>
</dbReference>
<keyword evidence="7 8" id="KW-0961">Cell wall biogenesis/degradation</keyword>
<keyword evidence="8" id="KW-0963">Cytoplasm</keyword>
<sequence length="497" mass="54055">MDRIQVKEGKDLNLTDLVKTIQLINQPNLEGIIVTHVTTDSREVVPGTLFVAIKGYTVDGHEYAAQAVKRGAVAVVSERPLELTVPNLIVRDSSRSVGLLASAFYQYPSEQMRLFGITGTNGKTTTTTILRDVLDVLGHSTGLIGTVEVRINDNIVPSKNTTPQSSELQQLLAQMRDEGVTDVMMEVSSHGLELGRVIGTDFDIVGFTNLTHDHLDFHGTFENYARAKGLLFAQLGQMASRGKVAVLNADDAQSALYETMTGAKVLTYGIDTLADLMASDIEQTLSQTSFVLNYQGIRLPVTVQFIGRFNVYNLLLATGCLLAAGYPLERIAEALETIHPAKGRMQRLDVPGYNVYADYAHTPDGIEQCLKSLVGVPKEKIVFLIGTGGNRDVTKRPAMGEMASTYAGTVIITTDDPRFEAYDSITNGIAAGMTHDSYVEIGDREEAVRYAASLAKADNIIVLAGKGHEKYQIIGNEKLPLDEEAIVRATILNTEES</sequence>
<feature type="domain" description="Mur ligase N-terminal catalytic" evidence="10">
    <location>
        <begin position="34"/>
        <end position="84"/>
    </location>
</feature>
<proteinExistence type="inferred from homology"/>
<dbReference type="NCBIfam" id="NF001126">
    <property type="entry name" value="PRK00139.1-4"/>
    <property type="match status" value="1"/>
</dbReference>
<dbReference type="NCBIfam" id="TIGR01085">
    <property type="entry name" value="murE"/>
    <property type="match status" value="1"/>
</dbReference>
<comment type="function">
    <text evidence="8">Catalyzes the addition of an amino acid to the nucleotide precursor UDP-N-acetylmuramoyl-L-alanyl-D-glutamate (UMAG) in the biosynthesis of bacterial cell-wall peptidoglycan.</text>
</comment>
<keyword evidence="8 13" id="KW-0436">Ligase</keyword>
<keyword evidence="3 8" id="KW-0132">Cell division</keyword>
<feature type="binding site" evidence="8">
    <location>
        <position position="196"/>
    </location>
    <ligand>
        <name>UDP-N-acetyl-alpha-D-muramoyl-L-alanyl-D-glutamate</name>
        <dbReference type="ChEBI" id="CHEBI:83900"/>
    </ligand>
</feature>
<keyword evidence="4 8" id="KW-0133">Cell shape</keyword>
<dbReference type="Gene3D" id="3.40.1190.10">
    <property type="entry name" value="Mur-like, catalytic domain"/>
    <property type="match status" value="1"/>
</dbReference>
<keyword evidence="8" id="KW-0067">ATP-binding</keyword>
<dbReference type="PANTHER" id="PTHR23135">
    <property type="entry name" value="MUR LIGASE FAMILY MEMBER"/>
    <property type="match status" value="1"/>
</dbReference>
<comment type="cofactor">
    <cofactor evidence="8">
        <name>Mg(2+)</name>
        <dbReference type="ChEBI" id="CHEBI:18420"/>
    </cofactor>
</comment>
<dbReference type="Pfam" id="PF01225">
    <property type="entry name" value="Mur_ligase"/>
    <property type="match status" value="1"/>
</dbReference>
<dbReference type="InterPro" id="IPR004101">
    <property type="entry name" value="Mur_ligase_C"/>
</dbReference>
<dbReference type="Pfam" id="PF08245">
    <property type="entry name" value="Mur_ligase_M"/>
    <property type="match status" value="1"/>
</dbReference>
<dbReference type="InterPro" id="IPR036565">
    <property type="entry name" value="Mur-like_cat_sf"/>
</dbReference>
<dbReference type="HAMAP" id="MF_00208">
    <property type="entry name" value="MurE"/>
    <property type="match status" value="1"/>
</dbReference>
<keyword evidence="8" id="KW-0547">Nucleotide-binding</keyword>
<dbReference type="GO" id="GO:0008765">
    <property type="term" value="F:UDP-N-acetylmuramoylalanyl-D-glutamate-2,6-diaminopimelate ligase activity"/>
    <property type="evidence" value="ECO:0007669"/>
    <property type="project" value="UniProtKB-EC"/>
</dbReference>
<comment type="pathway">
    <text evidence="1 8 9">Cell wall biogenesis; peptidoglycan biosynthesis.</text>
</comment>
<feature type="domain" description="Mur ligase central" evidence="12">
    <location>
        <begin position="117"/>
        <end position="320"/>
    </location>
</feature>
<evidence type="ECO:0000256" key="9">
    <source>
        <dbReference type="RuleBase" id="RU004135"/>
    </source>
</evidence>
<dbReference type="EC" id="6.3.2.-" evidence="8"/>
<evidence type="ECO:0000259" key="12">
    <source>
        <dbReference type="Pfam" id="PF08245"/>
    </source>
</evidence>
<dbReference type="Gene3D" id="3.90.190.20">
    <property type="entry name" value="Mur ligase, C-terminal domain"/>
    <property type="match status" value="1"/>
</dbReference>
<dbReference type="SUPFAM" id="SSF53623">
    <property type="entry name" value="MurD-like peptide ligases, catalytic domain"/>
    <property type="match status" value="1"/>
</dbReference>
<dbReference type="Proteomes" id="UP001213680">
    <property type="component" value="Chromosome"/>
</dbReference>
<dbReference type="InterPro" id="IPR035911">
    <property type="entry name" value="MurE/MurF_N"/>
</dbReference>
<dbReference type="Gene3D" id="3.40.1390.10">
    <property type="entry name" value="MurE/MurF, N-terminal domain"/>
    <property type="match status" value="1"/>
</dbReference>
<evidence type="ECO:0000313" key="13">
    <source>
        <dbReference type="EMBL" id="WDH77050.1"/>
    </source>
</evidence>
<keyword evidence="14" id="KW-1185">Reference proteome</keyword>
<dbReference type="InterPro" id="IPR005761">
    <property type="entry name" value="UDP-N-AcMur-Glu-dNH2Pim_ligase"/>
</dbReference>
<accession>A0ABY7X1R0</accession>
<feature type="binding site" evidence="8">
    <location>
        <position position="160"/>
    </location>
    <ligand>
        <name>UDP-N-acetyl-alpha-D-muramoyl-L-alanyl-D-glutamate</name>
        <dbReference type="ChEBI" id="CHEBI:83900"/>
    </ligand>
</feature>
<dbReference type="InterPro" id="IPR013221">
    <property type="entry name" value="Mur_ligase_cen"/>
</dbReference>
<evidence type="ECO:0000256" key="2">
    <source>
        <dbReference type="ARBA" id="ARBA00005898"/>
    </source>
</evidence>
<evidence type="ECO:0000259" key="10">
    <source>
        <dbReference type="Pfam" id="PF01225"/>
    </source>
</evidence>
<gene>
    <name evidence="8" type="primary">murE</name>
    <name evidence="13" type="ORF">PTI97_05895</name>
</gene>
<evidence type="ECO:0000259" key="11">
    <source>
        <dbReference type="Pfam" id="PF02875"/>
    </source>
</evidence>
<dbReference type="InterPro" id="IPR036615">
    <property type="entry name" value="Mur_ligase_C_dom_sf"/>
</dbReference>
<dbReference type="Pfam" id="PF02875">
    <property type="entry name" value="Mur_ligase_C"/>
    <property type="match status" value="1"/>
</dbReference>
<reference evidence="13 14" key="1">
    <citation type="submission" date="2023-02" db="EMBL/GenBank/DDBJ databases">
        <title>A bacterium isolated from plastisphere.</title>
        <authorList>
            <person name="Sun Y."/>
        </authorList>
    </citation>
    <scope>NUCLEOTIDE SEQUENCE [LARGE SCALE GENOMIC DNA]</scope>
    <source>
        <strain evidence="14">a-1</strain>
    </source>
</reference>
<organism evidence="13 14">
    <name type="scientific">Exiguobacterium marinum</name>
    <dbReference type="NCBI Taxonomy" id="273528"/>
    <lineage>
        <taxon>Bacteria</taxon>
        <taxon>Bacillati</taxon>
        <taxon>Bacillota</taxon>
        <taxon>Bacilli</taxon>
        <taxon>Bacillales</taxon>
        <taxon>Bacillales Family XII. Incertae Sedis</taxon>
        <taxon>Exiguobacterium</taxon>
    </lineage>
</organism>
<evidence type="ECO:0000256" key="7">
    <source>
        <dbReference type="ARBA" id="ARBA00023316"/>
    </source>
</evidence>
<dbReference type="RefSeq" id="WP_274357521.1">
    <property type="nucleotide sequence ID" value="NZ_CP118099.1"/>
</dbReference>
<keyword evidence="5 8" id="KW-0573">Peptidoglycan synthesis</keyword>
<feature type="binding site" evidence="8">
    <location>
        <position position="41"/>
    </location>
    <ligand>
        <name>UDP-N-acetyl-alpha-D-muramoyl-L-alanyl-D-glutamate</name>
        <dbReference type="ChEBI" id="CHEBI:83900"/>
    </ligand>
</feature>
<evidence type="ECO:0000256" key="1">
    <source>
        <dbReference type="ARBA" id="ARBA00004752"/>
    </source>
</evidence>
<evidence type="ECO:0000256" key="6">
    <source>
        <dbReference type="ARBA" id="ARBA00023306"/>
    </source>
</evidence>
<dbReference type="PANTHER" id="PTHR23135:SF4">
    <property type="entry name" value="UDP-N-ACETYLMURAMOYL-L-ALANYL-D-GLUTAMATE--2,6-DIAMINOPIMELATE LIGASE MURE HOMOLOG, CHLOROPLASTIC"/>
    <property type="match status" value="1"/>
</dbReference>
<evidence type="ECO:0000256" key="5">
    <source>
        <dbReference type="ARBA" id="ARBA00022984"/>
    </source>
</evidence>
<protein>
    <recommendedName>
        <fullName evidence="8">UDP-N-acetylmuramyl-tripeptide synthetase</fullName>
        <ecNumber evidence="8">6.3.2.-</ecNumber>
    </recommendedName>
    <alternativeName>
        <fullName evidence="8">UDP-MurNAc-tripeptide synthetase</fullName>
    </alternativeName>
</protein>
<keyword evidence="8" id="KW-0460">Magnesium</keyword>
<feature type="modified residue" description="N6-carboxylysine" evidence="8">
    <location>
        <position position="228"/>
    </location>
</feature>
<keyword evidence="6 8" id="KW-0131">Cell cycle</keyword>
<evidence type="ECO:0000256" key="4">
    <source>
        <dbReference type="ARBA" id="ARBA00022960"/>
    </source>
</evidence>
<dbReference type="SUPFAM" id="SSF63418">
    <property type="entry name" value="MurE/MurF N-terminal domain"/>
    <property type="match status" value="1"/>
</dbReference>
<comment type="caution">
    <text evidence="8">Lacks conserved residue(s) required for the propagation of feature annotation.</text>
</comment>
<comment type="PTM">
    <text evidence="8">Carboxylation is probably crucial for Mg(2+) binding and, consequently, for the gamma-phosphate positioning of ATP.</text>
</comment>
<evidence type="ECO:0000256" key="3">
    <source>
        <dbReference type="ARBA" id="ARBA00022618"/>
    </source>
</evidence>
<feature type="binding site" evidence="8">
    <location>
        <begin position="161"/>
        <end position="162"/>
    </location>
    <ligand>
        <name>UDP-N-acetyl-alpha-D-muramoyl-L-alanyl-D-glutamate</name>
        <dbReference type="ChEBI" id="CHEBI:83900"/>
    </ligand>
</feature>